<dbReference type="GO" id="GO:0016020">
    <property type="term" value="C:membrane"/>
    <property type="evidence" value="ECO:0007669"/>
    <property type="project" value="UniProtKB-SubCell"/>
</dbReference>
<evidence type="ECO:0000256" key="4">
    <source>
        <dbReference type="ARBA" id="ARBA00023136"/>
    </source>
</evidence>
<feature type="transmembrane region" description="Helical" evidence="5">
    <location>
        <begin position="445"/>
        <end position="470"/>
    </location>
</feature>
<dbReference type="InterPro" id="IPR002293">
    <property type="entry name" value="AA/rel_permease1"/>
</dbReference>
<dbReference type="Pfam" id="PF13520">
    <property type="entry name" value="AA_permease_2"/>
    <property type="match status" value="1"/>
</dbReference>
<evidence type="ECO:0000313" key="7">
    <source>
        <dbReference type="Proteomes" id="UP000095085"/>
    </source>
</evidence>
<evidence type="ECO:0000256" key="2">
    <source>
        <dbReference type="ARBA" id="ARBA00022692"/>
    </source>
</evidence>
<proteinExistence type="predicted"/>
<name>A0A1E4RHL9_9ASCO</name>
<comment type="subcellular location">
    <subcellularLocation>
        <location evidence="1">Membrane</location>
        <topology evidence="1">Multi-pass membrane protein</topology>
    </subcellularLocation>
</comment>
<feature type="transmembrane region" description="Helical" evidence="5">
    <location>
        <begin position="200"/>
        <end position="220"/>
    </location>
</feature>
<keyword evidence="2 5" id="KW-0812">Transmembrane</keyword>
<dbReference type="EMBL" id="KV454542">
    <property type="protein sequence ID" value="ODV66759.1"/>
    <property type="molecule type" value="Genomic_DNA"/>
</dbReference>
<accession>A0A1E4RHL9</accession>
<feature type="transmembrane region" description="Helical" evidence="5">
    <location>
        <begin position="282"/>
        <end position="304"/>
    </location>
</feature>
<keyword evidence="3 5" id="KW-1133">Transmembrane helix</keyword>
<dbReference type="AlphaFoldDB" id="A0A1E4RHL9"/>
<dbReference type="OrthoDB" id="5982228at2759"/>
<keyword evidence="4 5" id="KW-0472">Membrane</keyword>
<feature type="transmembrane region" description="Helical" evidence="5">
    <location>
        <begin position="414"/>
        <end position="433"/>
    </location>
</feature>
<dbReference type="GeneID" id="30994342"/>
<organism evidence="6 7">
    <name type="scientific">Hyphopichia burtonii NRRL Y-1933</name>
    <dbReference type="NCBI Taxonomy" id="984485"/>
    <lineage>
        <taxon>Eukaryota</taxon>
        <taxon>Fungi</taxon>
        <taxon>Dikarya</taxon>
        <taxon>Ascomycota</taxon>
        <taxon>Saccharomycotina</taxon>
        <taxon>Pichiomycetes</taxon>
        <taxon>Debaryomycetaceae</taxon>
        <taxon>Hyphopichia</taxon>
    </lineage>
</organism>
<feature type="transmembrane region" description="Helical" evidence="5">
    <location>
        <begin position="57"/>
        <end position="76"/>
    </location>
</feature>
<gene>
    <name evidence="6" type="ORF">HYPBUDRAFT_141584</name>
</gene>
<feature type="transmembrane region" description="Helical" evidence="5">
    <location>
        <begin position="381"/>
        <end position="402"/>
    </location>
</feature>
<feature type="transmembrane region" description="Helical" evidence="5">
    <location>
        <begin position="482"/>
        <end position="506"/>
    </location>
</feature>
<evidence type="ECO:0000313" key="6">
    <source>
        <dbReference type="EMBL" id="ODV66759.1"/>
    </source>
</evidence>
<keyword evidence="7" id="KW-1185">Reference proteome</keyword>
<dbReference type="GO" id="GO:0015179">
    <property type="term" value="F:L-amino acid transmembrane transporter activity"/>
    <property type="evidence" value="ECO:0007669"/>
    <property type="project" value="TreeGrafter"/>
</dbReference>
<feature type="transmembrane region" description="Helical" evidence="5">
    <location>
        <begin position="88"/>
        <end position="106"/>
    </location>
</feature>
<dbReference type="STRING" id="984485.A0A1E4RHL9"/>
<evidence type="ECO:0000256" key="3">
    <source>
        <dbReference type="ARBA" id="ARBA00022989"/>
    </source>
</evidence>
<feature type="transmembrane region" description="Helical" evidence="5">
    <location>
        <begin position="138"/>
        <end position="162"/>
    </location>
</feature>
<dbReference type="PANTHER" id="PTHR11785:SF353">
    <property type="entry name" value="METHIONINE TRANSPORTER (EUROFUNG)"/>
    <property type="match status" value="1"/>
</dbReference>
<sequence>MSRAKKILNPFFGGDIEEINFDSQSHEAGEYSIKQNAKGAPVEKVNPLGYNLDYVTAFYMVLQGMIGTGIFATPGSVVKSMGSIGSTYVLWVSGFFIMIMELSVYIEYLTYFRLRNGADVAFLEQAYPKPDFMIPTTYAAVSVCLSYLNSSSIAFGTYILLASGVNASAWAERGVGIAILTFTCILAAVSSKLSLKLSNFLGFVKLVFMLFIVISGLVVLGGGSKVKDPHSIFKNPWEGTTTNGNAISSAILKVSFSYGGTQYCIMLAGEADPRKSKNLFRFFIPAVVFFVCILYILVITSYYAGIGSVKEISDAGTLISSVYFSKVFGTSAAQKALDVLVALAALGHLLASVVGQSRVLRECGRQGVLPYSKLWTSTKPWGTPILPIIVMWVVNVIVSLAPPPGDAFNFVVDMGSYSGYIFKILLVVGLLLVRKQREKAGLGFVGWKVPLPVLVLVILYEIFVFAMAFVPPADGTLNGSDVSFFYCAYALTTIGIICLCLFYYYVWAKVLPKLYNYEHRVSLYSLENGEQGHTVVKVNKQDLERWDAEHYENGKLIDTDDASSVENITVSLGDNNKHFKL</sequence>
<reference evidence="7" key="1">
    <citation type="submission" date="2016-05" db="EMBL/GenBank/DDBJ databases">
        <title>Comparative genomics of biotechnologically important yeasts.</title>
        <authorList>
            <consortium name="DOE Joint Genome Institute"/>
            <person name="Riley R."/>
            <person name="Haridas S."/>
            <person name="Wolfe K.H."/>
            <person name="Lopes M.R."/>
            <person name="Hittinger C.T."/>
            <person name="Goker M."/>
            <person name="Salamov A."/>
            <person name="Wisecaver J."/>
            <person name="Long T.M."/>
            <person name="Aerts A.L."/>
            <person name="Barry K."/>
            <person name="Choi C."/>
            <person name="Clum A."/>
            <person name="Coughlan A.Y."/>
            <person name="Deshpande S."/>
            <person name="Douglass A.P."/>
            <person name="Hanson S.J."/>
            <person name="Klenk H.-P."/>
            <person name="Labutti K."/>
            <person name="Lapidus A."/>
            <person name="Lindquist E."/>
            <person name="Lipzen A."/>
            <person name="Meier-Kolthoff J.P."/>
            <person name="Ohm R.A."/>
            <person name="Otillar R.P."/>
            <person name="Pangilinan J."/>
            <person name="Peng Y."/>
            <person name="Rokas A."/>
            <person name="Rosa C.A."/>
            <person name="Scheuner C."/>
            <person name="Sibirny A.A."/>
            <person name="Slot J.C."/>
            <person name="Stielow J.B."/>
            <person name="Sun H."/>
            <person name="Kurtzman C.P."/>
            <person name="Blackwell M."/>
            <person name="Grigoriev I.V."/>
            <person name="Jeffries T.W."/>
        </authorList>
    </citation>
    <scope>NUCLEOTIDE SEQUENCE [LARGE SCALE GENOMIC DNA]</scope>
    <source>
        <strain evidence="7">NRRL Y-1933</strain>
    </source>
</reference>
<protein>
    <submittedName>
        <fullName evidence="6">Amino acid transporter</fullName>
    </submittedName>
</protein>
<feature type="transmembrane region" description="Helical" evidence="5">
    <location>
        <begin position="174"/>
        <end position="194"/>
    </location>
</feature>
<evidence type="ECO:0000256" key="5">
    <source>
        <dbReference type="SAM" id="Phobius"/>
    </source>
</evidence>
<dbReference type="Proteomes" id="UP000095085">
    <property type="component" value="Unassembled WGS sequence"/>
</dbReference>
<dbReference type="Gene3D" id="1.20.1740.10">
    <property type="entry name" value="Amino acid/polyamine transporter I"/>
    <property type="match status" value="1"/>
</dbReference>
<dbReference type="RefSeq" id="XP_020075826.1">
    <property type="nucleotide sequence ID" value="XM_020219792.1"/>
</dbReference>
<evidence type="ECO:0000256" key="1">
    <source>
        <dbReference type="ARBA" id="ARBA00004141"/>
    </source>
</evidence>
<dbReference type="PANTHER" id="PTHR11785">
    <property type="entry name" value="AMINO ACID TRANSPORTER"/>
    <property type="match status" value="1"/>
</dbReference>
<dbReference type="InterPro" id="IPR050598">
    <property type="entry name" value="AminoAcid_Transporter"/>
</dbReference>